<gene>
    <name evidence="2" type="ORF">ME9_00793</name>
</gene>
<name>A0A9P2W2P4_BARTA</name>
<organism evidence="2 3">
    <name type="scientific">Bartonella taylorii 8TBB</name>
    <dbReference type="NCBI Taxonomy" id="1094560"/>
    <lineage>
        <taxon>Bacteria</taxon>
        <taxon>Pseudomonadati</taxon>
        <taxon>Pseudomonadota</taxon>
        <taxon>Alphaproteobacteria</taxon>
        <taxon>Hyphomicrobiales</taxon>
        <taxon>Bartonellaceae</taxon>
        <taxon>Bartonella</taxon>
    </lineage>
</organism>
<feature type="transmembrane region" description="Helical" evidence="1">
    <location>
        <begin position="15"/>
        <end position="32"/>
    </location>
</feature>
<evidence type="ECO:0000313" key="3">
    <source>
        <dbReference type="Proteomes" id="UP000002648"/>
    </source>
</evidence>
<sequence length="53" mass="6465">MREVKLCFVLKYKNTPPYFIIFLAIHFDLVHVKNRIVYLNFKDTMVHYAEEES</sequence>
<keyword evidence="1" id="KW-0472">Membrane</keyword>
<dbReference type="EMBL" id="AIMD01000033">
    <property type="protein sequence ID" value="EJF94480.1"/>
    <property type="molecule type" value="Genomic_DNA"/>
</dbReference>
<keyword evidence="1" id="KW-0812">Transmembrane</keyword>
<accession>A0A9P2W2P4</accession>
<evidence type="ECO:0000256" key="1">
    <source>
        <dbReference type="SAM" id="Phobius"/>
    </source>
</evidence>
<keyword evidence="3" id="KW-1185">Reference proteome</keyword>
<dbReference type="AlphaFoldDB" id="A0A9P2W2P4"/>
<keyword evidence="1" id="KW-1133">Transmembrane helix</keyword>
<protein>
    <submittedName>
        <fullName evidence="2">Uncharacterized protein</fullName>
    </submittedName>
</protein>
<dbReference type="Proteomes" id="UP000002648">
    <property type="component" value="Unassembled WGS sequence"/>
</dbReference>
<evidence type="ECO:0000313" key="2">
    <source>
        <dbReference type="EMBL" id="EJF94480.1"/>
    </source>
</evidence>
<proteinExistence type="predicted"/>
<reference evidence="2 3" key="1">
    <citation type="submission" date="2012-03" db="EMBL/GenBank/DDBJ databases">
        <title>The Genome Sequence of Bartonella taylorii 8TBB.</title>
        <authorList>
            <consortium name="The Broad Institute Genome Sequencing Platform"/>
            <consortium name="The Broad Institute Genome Sequencing Center for Infectious Disease"/>
            <person name="Feldgarden M."/>
            <person name="Kirby J."/>
            <person name="Kosoy M."/>
            <person name="Birtles R."/>
            <person name="Probert W.S."/>
            <person name="Chiaraviglio L."/>
            <person name="Young S.K."/>
            <person name="Zeng Q."/>
            <person name="Gargeya S."/>
            <person name="Fitzgerald M."/>
            <person name="Haas B."/>
            <person name="Abouelleil A."/>
            <person name="Alvarado L."/>
            <person name="Arachchi H.M."/>
            <person name="Berlin A."/>
            <person name="Chapman S.B."/>
            <person name="Gearin G."/>
            <person name="Goldberg J."/>
            <person name="Griggs A."/>
            <person name="Gujja S."/>
            <person name="Hansen M."/>
            <person name="Heiman D."/>
            <person name="Howarth C."/>
            <person name="Larimer J."/>
            <person name="Lui A."/>
            <person name="MacDonald P.J.P."/>
            <person name="McCowen C."/>
            <person name="Montmayeur A."/>
            <person name="Murphy C."/>
            <person name="Neiman D."/>
            <person name="Pearson M."/>
            <person name="Priest M."/>
            <person name="Roberts A."/>
            <person name="Saif S."/>
            <person name="Shea T."/>
            <person name="Sisk P."/>
            <person name="Stolte C."/>
            <person name="Sykes S."/>
            <person name="Wortman J."/>
            <person name="Nusbaum C."/>
            <person name="Birren B."/>
        </authorList>
    </citation>
    <scope>NUCLEOTIDE SEQUENCE [LARGE SCALE GENOMIC DNA]</scope>
    <source>
        <strain evidence="2 3">8TBB</strain>
    </source>
</reference>
<comment type="caution">
    <text evidence="2">The sequence shown here is derived from an EMBL/GenBank/DDBJ whole genome shotgun (WGS) entry which is preliminary data.</text>
</comment>